<sequence>MHMATGNPAIHGTAFRSAAWGLVWQRLGTAGRLDDMHVILKTSSAAVEPACGSPLPAQRMNPCRI</sequence>
<dbReference type="EMBL" id="BSDO01000009">
    <property type="protein sequence ID" value="GLI24831.1"/>
    <property type="molecule type" value="Genomic_DNA"/>
</dbReference>
<organism evidence="1 2">
    <name type="scientific">Xanthobacter flavus</name>
    <dbReference type="NCBI Taxonomy" id="281"/>
    <lineage>
        <taxon>Bacteria</taxon>
        <taxon>Pseudomonadati</taxon>
        <taxon>Pseudomonadota</taxon>
        <taxon>Alphaproteobacteria</taxon>
        <taxon>Hyphomicrobiales</taxon>
        <taxon>Xanthobacteraceae</taxon>
        <taxon>Xanthobacter</taxon>
    </lineage>
</organism>
<gene>
    <name evidence="1" type="ORF">XFLAVUS301_45050</name>
</gene>
<name>A0A9W6CRJ4_XANFL</name>
<protein>
    <submittedName>
        <fullName evidence="1">Uncharacterized protein</fullName>
    </submittedName>
</protein>
<accession>A0A9W6CRJ4</accession>
<evidence type="ECO:0000313" key="2">
    <source>
        <dbReference type="Proteomes" id="UP001144397"/>
    </source>
</evidence>
<comment type="caution">
    <text evidence="1">The sequence shown here is derived from an EMBL/GenBank/DDBJ whole genome shotgun (WGS) entry which is preliminary data.</text>
</comment>
<proteinExistence type="predicted"/>
<dbReference type="AlphaFoldDB" id="A0A9W6CRJ4"/>
<reference evidence="1" key="1">
    <citation type="submission" date="2022-12" db="EMBL/GenBank/DDBJ databases">
        <title>Reference genome sequencing for broad-spectrum identification of bacterial and archaeal isolates by mass spectrometry.</title>
        <authorList>
            <person name="Sekiguchi Y."/>
            <person name="Tourlousse D.M."/>
        </authorList>
    </citation>
    <scope>NUCLEOTIDE SEQUENCE</scope>
    <source>
        <strain evidence="1">301</strain>
    </source>
</reference>
<dbReference type="Proteomes" id="UP001144397">
    <property type="component" value="Unassembled WGS sequence"/>
</dbReference>
<evidence type="ECO:0000313" key="1">
    <source>
        <dbReference type="EMBL" id="GLI24831.1"/>
    </source>
</evidence>